<proteinExistence type="predicted"/>
<feature type="region of interest" description="Disordered" evidence="1">
    <location>
        <begin position="1"/>
        <end position="41"/>
    </location>
</feature>
<keyword evidence="3" id="KW-1185">Reference proteome</keyword>
<name>A0A1Y1HNX1_KLENI</name>
<dbReference type="InterPro" id="IPR026142">
    <property type="entry name" value="Pro_pase_1_reg_su_36"/>
</dbReference>
<evidence type="ECO:0000313" key="3">
    <source>
        <dbReference type="Proteomes" id="UP000054558"/>
    </source>
</evidence>
<evidence type="ECO:0000256" key="1">
    <source>
        <dbReference type="SAM" id="MobiDB-lite"/>
    </source>
</evidence>
<evidence type="ECO:0000313" key="2">
    <source>
        <dbReference type="EMBL" id="GAQ78257.1"/>
    </source>
</evidence>
<dbReference type="Pfam" id="PF14895">
    <property type="entry name" value="PPPI_inhib"/>
    <property type="match status" value="1"/>
</dbReference>
<dbReference type="EMBL" id="DF236959">
    <property type="protein sequence ID" value="GAQ78257.1"/>
    <property type="molecule type" value="Genomic_DNA"/>
</dbReference>
<protein>
    <submittedName>
        <fullName evidence="2">Uncharacterized protein</fullName>
    </submittedName>
</protein>
<dbReference type="OrthoDB" id="536284at2759"/>
<organism evidence="2 3">
    <name type="scientific">Klebsormidium nitens</name>
    <name type="common">Green alga</name>
    <name type="synonym">Ulothrix nitens</name>
    <dbReference type="NCBI Taxonomy" id="105231"/>
    <lineage>
        <taxon>Eukaryota</taxon>
        <taxon>Viridiplantae</taxon>
        <taxon>Streptophyta</taxon>
        <taxon>Klebsormidiophyceae</taxon>
        <taxon>Klebsormidiales</taxon>
        <taxon>Klebsormidiaceae</taxon>
        <taxon>Klebsormidium</taxon>
    </lineage>
</organism>
<dbReference type="OMA" id="QVEMWIQ"/>
<accession>A0A1Y1HNX1</accession>
<dbReference type="PANTHER" id="PTHR21055:SF3">
    <property type="entry name" value="PROTEIN PHOSPHATASE 1 REGULATORY SUBUNIT 36"/>
    <property type="match status" value="1"/>
</dbReference>
<dbReference type="GO" id="GO:0019902">
    <property type="term" value="F:phosphatase binding"/>
    <property type="evidence" value="ECO:0007669"/>
    <property type="project" value="InterPro"/>
</dbReference>
<dbReference type="AlphaFoldDB" id="A0A1Y1HNX1"/>
<sequence>MKAVVGSRLQQDARTEATQGQPLLGASDLRSMNGRTGGRTMDTTVVGETSFDLVATKARVYKNFEETASTKFKHFFRSEEMDRLLQTCILYFVAIFQKDAIEQRIAKAGCTDESDREMLNAAVQDIAENLRALGPVYSSILLTQSDYKHAQQDKAFFESLYEATGQVMKEAFAGQRKVGDVEAELSRIFRTDHFNLVKRRSERQANTRARSMGIRELYAVKNDPGDPGLSRRVVAALNRKSDQIPVQTALHSCSPIMGSLLPSTI</sequence>
<dbReference type="Proteomes" id="UP000054558">
    <property type="component" value="Unassembled WGS sequence"/>
</dbReference>
<reference evidence="2 3" key="1">
    <citation type="journal article" date="2014" name="Nat. Commun.">
        <title>Klebsormidium flaccidum genome reveals primary factors for plant terrestrial adaptation.</title>
        <authorList>
            <person name="Hori K."/>
            <person name="Maruyama F."/>
            <person name="Fujisawa T."/>
            <person name="Togashi T."/>
            <person name="Yamamoto N."/>
            <person name="Seo M."/>
            <person name="Sato S."/>
            <person name="Yamada T."/>
            <person name="Mori H."/>
            <person name="Tajima N."/>
            <person name="Moriyama T."/>
            <person name="Ikeuchi M."/>
            <person name="Watanabe M."/>
            <person name="Wada H."/>
            <person name="Kobayashi K."/>
            <person name="Saito M."/>
            <person name="Masuda T."/>
            <person name="Sasaki-Sekimoto Y."/>
            <person name="Mashiguchi K."/>
            <person name="Awai K."/>
            <person name="Shimojima M."/>
            <person name="Masuda S."/>
            <person name="Iwai M."/>
            <person name="Nobusawa T."/>
            <person name="Narise T."/>
            <person name="Kondo S."/>
            <person name="Saito H."/>
            <person name="Sato R."/>
            <person name="Murakawa M."/>
            <person name="Ihara Y."/>
            <person name="Oshima-Yamada Y."/>
            <person name="Ohtaka K."/>
            <person name="Satoh M."/>
            <person name="Sonobe K."/>
            <person name="Ishii M."/>
            <person name="Ohtani R."/>
            <person name="Kanamori-Sato M."/>
            <person name="Honoki R."/>
            <person name="Miyazaki D."/>
            <person name="Mochizuki H."/>
            <person name="Umetsu J."/>
            <person name="Higashi K."/>
            <person name="Shibata D."/>
            <person name="Kamiya Y."/>
            <person name="Sato N."/>
            <person name="Nakamura Y."/>
            <person name="Tabata S."/>
            <person name="Ida S."/>
            <person name="Kurokawa K."/>
            <person name="Ohta H."/>
        </authorList>
    </citation>
    <scope>NUCLEOTIDE SEQUENCE [LARGE SCALE GENOMIC DNA]</scope>
    <source>
        <strain evidence="2 3">NIES-2285</strain>
    </source>
</reference>
<dbReference type="PANTHER" id="PTHR21055">
    <property type="entry name" value="PROTEIN PHOSPHATASE 1 REGULATORY SUBUNIT 36"/>
    <property type="match status" value="1"/>
</dbReference>
<gene>
    <name evidence="2" type="ORF">KFL_000100230</name>
</gene>
<feature type="compositionally biased region" description="Polar residues" evidence="1">
    <location>
        <begin position="8"/>
        <end position="21"/>
    </location>
</feature>